<gene>
    <name evidence="1" type="ORF">E2C01_063744</name>
</gene>
<evidence type="ECO:0000313" key="2">
    <source>
        <dbReference type="Proteomes" id="UP000324222"/>
    </source>
</evidence>
<dbReference type="Proteomes" id="UP000324222">
    <property type="component" value="Unassembled WGS sequence"/>
</dbReference>
<reference evidence="1 2" key="1">
    <citation type="submission" date="2019-05" db="EMBL/GenBank/DDBJ databases">
        <title>Another draft genome of Portunus trituberculatus and its Hox gene families provides insights of decapod evolution.</title>
        <authorList>
            <person name="Jeong J.-H."/>
            <person name="Song I."/>
            <person name="Kim S."/>
            <person name="Choi T."/>
            <person name="Kim D."/>
            <person name="Ryu S."/>
            <person name="Kim W."/>
        </authorList>
    </citation>
    <scope>NUCLEOTIDE SEQUENCE [LARGE SCALE GENOMIC DNA]</scope>
    <source>
        <tissue evidence="1">Muscle</tissue>
    </source>
</reference>
<organism evidence="1 2">
    <name type="scientific">Portunus trituberculatus</name>
    <name type="common">Swimming crab</name>
    <name type="synonym">Neptunus trituberculatus</name>
    <dbReference type="NCBI Taxonomy" id="210409"/>
    <lineage>
        <taxon>Eukaryota</taxon>
        <taxon>Metazoa</taxon>
        <taxon>Ecdysozoa</taxon>
        <taxon>Arthropoda</taxon>
        <taxon>Crustacea</taxon>
        <taxon>Multicrustacea</taxon>
        <taxon>Malacostraca</taxon>
        <taxon>Eumalacostraca</taxon>
        <taxon>Eucarida</taxon>
        <taxon>Decapoda</taxon>
        <taxon>Pleocyemata</taxon>
        <taxon>Brachyura</taxon>
        <taxon>Eubrachyura</taxon>
        <taxon>Portunoidea</taxon>
        <taxon>Portunidae</taxon>
        <taxon>Portuninae</taxon>
        <taxon>Portunus</taxon>
    </lineage>
</organism>
<accession>A0A5B7HLD0</accession>
<protein>
    <submittedName>
        <fullName evidence="1">Uncharacterized protein</fullName>
    </submittedName>
</protein>
<proteinExistence type="predicted"/>
<comment type="caution">
    <text evidence="1">The sequence shown here is derived from an EMBL/GenBank/DDBJ whole genome shotgun (WGS) entry which is preliminary data.</text>
</comment>
<name>A0A5B7HLD0_PORTR</name>
<dbReference type="AlphaFoldDB" id="A0A5B7HLD0"/>
<dbReference type="EMBL" id="VSRR010029561">
    <property type="protein sequence ID" value="MPC69518.1"/>
    <property type="molecule type" value="Genomic_DNA"/>
</dbReference>
<evidence type="ECO:0000313" key="1">
    <source>
        <dbReference type="EMBL" id="MPC69518.1"/>
    </source>
</evidence>
<sequence length="119" mass="12825">MSLPLPIRGHHHRHHADFPVLASASLTHLPMIAWHSPSSAAVNCGIADRCFNSAISHSLATSVLQTTLVSSAPVTLEKYEAASWAAFWIWVTKVKVLAAAMHPLSGKAKMGVHCMSSFE</sequence>
<keyword evidence="2" id="KW-1185">Reference proteome</keyword>